<feature type="region of interest" description="Disordered" evidence="1">
    <location>
        <begin position="87"/>
        <end position="110"/>
    </location>
</feature>
<evidence type="ECO:0000313" key="2">
    <source>
        <dbReference type="EMBL" id="CUV19579.1"/>
    </source>
</evidence>
<organism evidence="2">
    <name type="scientific">Ralstonia solanacearum</name>
    <name type="common">Pseudomonas solanacearum</name>
    <dbReference type="NCBI Taxonomy" id="305"/>
    <lineage>
        <taxon>Bacteria</taxon>
        <taxon>Pseudomonadati</taxon>
        <taxon>Pseudomonadota</taxon>
        <taxon>Betaproteobacteria</taxon>
        <taxon>Burkholderiales</taxon>
        <taxon>Burkholderiaceae</taxon>
        <taxon>Ralstonia</taxon>
        <taxon>Ralstonia solanacearum species complex</taxon>
    </lineage>
</organism>
<protein>
    <submittedName>
        <fullName evidence="2">Uncharacterized protein</fullName>
    </submittedName>
</protein>
<sequence>MWQLHIYLDIEGFVRSSKYPDEYIGLFSDATGRSLTPAEARTKLTIDKARGRKVLPISKECGAAPCPHAADGCTGFDYAGGGCPGYERGAAEPARKDPATTTEVNDAADE</sequence>
<accession>A0A0S4UBK0</accession>
<feature type="compositionally biased region" description="Basic and acidic residues" evidence="1">
    <location>
        <begin position="89"/>
        <end position="98"/>
    </location>
</feature>
<name>A0A0S4UBK0_RALSL</name>
<proteinExistence type="predicted"/>
<reference evidence="2" key="1">
    <citation type="submission" date="2015-10" db="EMBL/GenBank/DDBJ databases">
        <authorList>
            <person name="Gilbert D.G."/>
        </authorList>
    </citation>
    <scope>NUCLEOTIDE SEQUENCE</scope>
    <source>
        <strain evidence="2">Phyl III-seqv23</strain>
    </source>
</reference>
<dbReference type="EMBL" id="LN899821">
    <property type="protein sequence ID" value="CUV19579.1"/>
    <property type="molecule type" value="Genomic_DNA"/>
</dbReference>
<evidence type="ECO:0000256" key="1">
    <source>
        <dbReference type="SAM" id="MobiDB-lite"/>
    </source>
</evidence>
<gene>
    <name evidence="2" type="ORF">PSS4_v1_1070012</name>
</gene>
<dbReference type="AlphaFoldDB" id="A0A0S4UBK0"/>